<reference evidence="3 4" key="1">
    <citation type="submission" date="2015-09" db="EMBL/GenBank/DDBJ databases">
        <title>Draft genome of the parasitic nematode Teladorsagia circumcincta isolate WARC Sus (inbred).</title>
        <authorList>
            <person name="Mitreva M."/>
        </authorList>
    </citation>
    <scope>NUCLEOTIDE SEQUENCE [LARGE SCALE GENOMIC DNA]</scope>
    <source>
        <strain evidence="3 4">S</strain>
    </source>
</reference>
<dbReference type="Proteomes" id="UP000230423">
    <property type="component" value="Unassembled WGS sequence"/>
</dbReference>
<dbReference type="EMBL" id="KZ346249">
    <property type="protein sequence ID" value="PIO70501.1"/>
    <property type="molecule type" value="Genomic_DNA"/>
</dbReference>
<feature type="compositionally biased region" description="Basic residues" evidence="2">
    <location>
        <begin position="374"/>
        <end position="383"/>
    </location>
</feature>
<dbReference type="GO" id="GO:0072669">
    <property type="term" value="C:tRNA-splicing ligase complex"/>
    <property type="evidence" value="ECO:0007669"/>
    <property type="project" value="TreeGrafter"/>
</dbReference>
<gene>
    <name evidence="3" type="ORF">TELCIR_07642</name>
</gene>
<name>A0A2G9UJS1_TELCI</name>
<evidence type="ECO:0000313" key="3">
    <source>
        <dbReference type="EMBL" id="PIO70501.1"/>
    </source>
</evidence>
<comment type="similarity">
    <text evidence="1">Belongs to the FAM98 family.</text>
</comment>
<accession>A0A2G9UJS1</accession>
<feature type="non-terminal residue" evidence="3">
    <location>
        <position position="411"/>
    </location>
</feature>
<feature type="region of interest" description="Disordered" evidence="2">
    <location>
        <begin position="374"/>
        <end position="411"/>
    </location>
</feature>
<evidence type="ECO:0000256" key="1">
    <source>
        <dbReference type="ARBA" id="ARBA00007218"/>
    </source>
</evidence>
<proteinExistence type="inferred from homology"/>
<dbReference type="PANTHER" id="PTHR31353">
    <property type="entry name" value="FAM98"/>
    <property type="match status" value="1"/>
</dbReference>
<dbReference type="AlphaFoldDB" id="A0A2G9UJS1"/>
<evidence type="ECO:0000256" key="2">
    <source>
        <dbReference type="SAM" id="MobiDB-lite"/>
    </source>
</evidence>
<evidence type="ECO:0000313" key="4">
    <source>
        <dbReference type="Proteomes" id="UP000230423"/>
    </source>
</evidence>
<dbReference type="InterPro" id="IPR018797">
    <property type="entry name" value="FAM98"/>
</dbReference>
<dbReference type="PANTHER" id="PTHR31353:SF1">
    <property type="entry name" value="PROTEIN FAM98B"/>
    <property type="match status" value="1"/>
</dbReference>
<organism evidence="3 4">
    <name type="scientific">Teladorsagia circumcincta</name>
    <name type="common">Brown stomach worm</name>
    <name type="synonym">Ostertagia circumcincta</name>
    <dbReference type="NCBI Taxonomy" id="45464"/>
    <lineage>
        <taxon>Eukaryota</taxon>
        <taxon>Metazoa</taxon>
        <taxon>Ecdysozoa</taxon>
        <taxon>Nematoda</taxon>
        <taxon>Chromadorea</taxon>
        <taxon>Rhabditida</taxon>
        <taxon>Rhabditina</taxon>
        <taxon>Rhabditomorpha</taxon>
        <taxon>Strongyloidea</taxon>
        <taxon>Trichostrongylidae</taxon>
        <taxon>Teladorsagia</taxon>
    </lineage>
</organism>
<protein>
    <submittedName>
        <fullName evidence="3">Uncharacterized protein</fullName>
    </submittedName>
</protein>
<dbReference type="Pfam" id="PF10239">
    <property type="entry name" value="DUF2465"/>
    <property type="match status" value="2"/>
</dbReference>
<sequence length="411" mass="46261">MNRKLTPNYIQPSPCMSSFFMKKKKHGKISSRQKQSSRILRLQFDSEPENLMLDSEPKERGQSNPHFTNSGHIRWNKKCKVNRRLSEAAGFDDLSSVVNADIGNGFGRFVTLLCEELKALYDVQEAVPHLGENDDSLEFLLELSSFLAELECPHEEITCGSLEERLNTTEKKALLLNFLLSELKTARLFACDALSQPITEEGDKELTPYLTSALKAAGVPKPSGKFEPIDIIDMLHKGVDARLQSCVERPKPLLVAKLDAKQWKKVDKDHTEHPLSCVQYSKAFLCCDVRGGNRLAYSLDEVIHPMSRQVDPLLQKEKDCESRKCDRIKSREAEIRELFAKRRSAMSHVAPPNVADLLGASQDLLRVEQASSARLRKNTRSKIHPLALAARPTDRGGRTNEMIGDIAREQA</sequence>
<dbReference type="OrthoDB" id="512356at2759"/>
<keyword evidence="4" id="KW-1185">Reference proteome</keyword>